<protein>
    <submittedName>
        <fullName evidence="4">3-beta hydroxysteroid dehydrogenase</fullName>
    </submittedName>
</protein>
<reference evidence="4" key="1">
    <citation type="submission" date="2020-08" db="EMBL/GenBank/DDBJ databases">
        <title>Whole genome shotgun sequence of Actinocatenispora sera NBRC 101916.</title>
        <authorList>
            <person name="Komaki H."/>
            <person name="Tamura T."/>
        </authorList>
    </citation>
    <scope>NUCLEOTIDE SEQUENCE</scope>
    <source>
        <strain evidence="4">NBRC 101916</strain>
    </source>
</reference>
<dbReference type="InterPro" id="IPR044256">
    <property type="entry name" value="HCF244-like"/>
</dbReference>
<dbReference type="KEGG" id="aser:Asera_61780"/>
<dbReference type="OrthoDB" id="9801785at2"/>
<dbReference type="Gene3D" id="3.40.50.720">
    <property type="entry name" value="NAD(P)-binding Rossmann-like Domain"/>
    <property type="match status" value="1"/>
</dbReference>
<evidence type="ECO:0000259" key="3">
    <source>
        <dbReference type="Pfam" id="PF13460"/>
    </source>
</evidence>
<evidence type="ECO:0000313" key="5">
    <source>
        <dbReference type="Proteomes" id="UP000680750"/>
    </source>
</evidence>
<dbReference type="InterPro" id="IPR036291">
    <property type="entry name" value="NAD(P)-bd_dom_sf"/>
</dbReference>
<accession>A0A810L944</accession>
<feature type="domain" description="NAD(P)-binding" evidence="3">
    <location>
        <begin position="11"/>
        <end position="167"/>
    </location>
</feature>
<keyword evidence="5" id="KW-1185">Reference proteome</keyword>
<dbReference type="GO" id="GO:0009523">
    <property type="term" value="C:photosystem II"/>
    <property type="evidence" value="ECO:0007669"/>
    <property type="project" value="UniProtKB-KW"/>
</dbReference>
<evidence type="ECO:0000313" key="4">
    <source>
        <dbReference type="EMBL" id="BCJ32070.1"/>
    </source>
</evidence>
<dbReference type="RefSeq" id="WP_030447072.1">
    <property type="nucleotide sequence ID" value="NZ_AP023354.1"/>
</dbReference>
<sequence length="295" mass="32246">MDHDPRVLVAGATGYIGRNLAVALHEAGFRVRALARDPRRLEPIRDACDEVFVGAATRPETLTGLCDGVDAVVSSIGLRTLRAKPTPEQVDLGANLNILDRARQAGVGRFFFVSVLHAAELAQRVPILRPREEFTRRLVDSGTGWTVLRPTGAFNDMGEIFRLAGRGAGMVFGDGHHRINPVHPRDIGDLVAASIRDDTRRDTEFGFGGPDTYTAAEIVELAQQVLGRRRRVLHIPFWPVRALAAALRPVNRNAAGFLTFFGESLRRDMVGAPIGHRRLADYFAALAAGTDTESR</sequence>
<keyword evidence="2" id="KW-0604">Photosystem II</keyword>
<dbReference type="PANTHER" id="PTHR47128">
    <property type="match status" value="1"/>
</dbReference>
<dbReference type="Proteomes" id="UP000680750">
    <property type="component" value="Chromosome"/>
</dbReference>
<evidence type="ECO:0000256" key="1">
    <source>
        <dbReference type="ARBA" id="ARBA00022531"/>
    </source>
</evidence>
<evidence type="ECO:0000256" key="2">
    <source>
        <dbReference type="ARBA" id="ARBA00023276"/>
    </source>
</evidence>
<gene>
    <name evidence="4" type="ORF">Asera_61780</name>
</gene>
<proteinExistence type="predicted"/>
<dbReference type="GO" id="GO:0015979">
    <property type="term" value="P:photosynthesis"/>
    <property type="evidence" value="ECO:0007669"/>
    <property type="project" value="UniProtKB-KW"/>
</dbReference>
<keyword evidence="1" id="KW-0602">Photosynthesis</keyword>
<dbReference type="EMBL" id="AP023354">
    <property type="protein sequence ID" value="BCJ32070.1"/>
    <property type="molecule type" value="Genomic_DNA"/>
</dbReference>
<organism evidence="4 5">
    <name type="scientific">Actinocatenispora sera</name>
    <dbReference type="NCBI Taxonomy" id="390989"/>
    <lineage>
        <taxon>Bacteria</taxon>
        <taxon>Bacillati</taxon>
        <taxon>Actinomycetota</taxon>
        <taxon>Actinomycetes</taxon>
        <taxon>Micromonosporales</taxon>
        <taxon>Micromonosporaceae</taxon>
        <taxon>Actinocatenispora</taxon>
    </lineage>
</organism>
<dbReference type="CDD" id="cd05243">
    <property type="entry name" value="SDR_a5"/>
    <property type="match status" value="1"/>
</dbReference>
<dbReference type="AlphaFoldDB" id="A0A810L944"/>
<dbReference type="InterPro" id="IPR016040">
    <property type="entry name" value="NAD(P)-bd_dom"/>
</dbReference>
<dbReference type="SUPFAM" id="SSF51735">
    <property type="entry name" value="NAD(P)-binding Rossmann-fold domains"/>
    <property type="match status" value="1"/>
</dbReference>
<name>A0A810L944_9ACTN</name>
<dbReference type="Pfam" id="PF13460">
    <property type="entry name" value="NAD_binding_10"/>
    <property type="match status" value="1"/>
</dbReference>
<dbReference type="PANTHER" id="PTHR47128:SF2">
    <property type="entry name" value="PROTEIN HIGH CHLOROPHYLL FLUORESCENCE PHENOTYPE 244, CHLOROPLASTIC"/>
    <property type="match status" value="1"/>
</dbReference>